<dbReference type="Proteomes" id="UP000011531">
    <property type="component" value="Unassembled WGS sequence"/>
</dbReference>
<protein>
    <submittedName>
        <fullName evidence="1">Uncharacterized protein</fullName>
    </submittedName>
</protein>
<dbReference type="EMBL" id="AOIA01000020">
    <property type="protein sequence ID" value="ELY66025.1"/>
    <property type="molecule type" value="Genomic_DNA"/>
</dbReference>
<dbReference type="AlphaFoldDB" id="L9XWA9"/>
<reference evidence="1 2" key="1">
    <citation type="journal article" date="2014" name="PLoS Genet.">
        <title>Phylogenetically driven sequencing of extremely halophilic archaea reveals strategies for static and dynamic osmo-response.</title>
        <authorList>
            <person name="Becker E.A."/>
            <person name="Seitzer P.M."/>
            <person name="Tritt A."/>
            <person name="Larsen D."/>
            <person name="Krusor M."/>
            <person name="Yao A.I."/>
            <person name="Wu D."/>
            <person name="Madern D."/>
            <person name="Eisen J.A."/>
            <person name="Darling A.E."/>
            <person name="Facciotti M.T."/>
        </authorList>
    </citation>
    <scope>NUCLEOTIDE SEQUENCE [LARGE SCALE GENOMIC DNA]</scope>
    <source>
        <strain evidence="1 2">DSM 18795</strain>
    </source>
</reference>
<accession>L9XWA9</accession>
<dbReference type="OrthoDB" id="257177at2157"/>
<name>L9XWA9_9EURY</name>
<dbReference type="RefSeq" id="WP_008420165.1">
    <property type="nucleotide sequence ID" value="NZ_AOIA01000020.1"/>
</dbReference>
<gene>
    <name evidence="1" type="ORF">C492_02437</name>
</gene>
<keyword evidence="2" id="KW-1185">Reference proteome</keyword>
<evidence type="ECO:0000313" key="1">
    <source>
        <dbReference type="EMBL" id="ELY66025.1"/>
    </source>
</evidence>
<comment type="caution">
    <text evidence="1">The sequence shown here is derived from an EMBL/GenBank/DDBJ whole genome shotgun (WGS) entry which is preliminary data.</text>
</comment>
<sequence length="62" mass="6460">MANRRQESDRVAAICENCETVHAAHVDSGGEINPIGSGACQCGDGALRIIEASPEGFEDADD</sequence>
<organism evidence="1 2">
    <name type="scientific">Natronococcus jeotgali DSM 18795</name>
    <dbReference type="NCBI Taxonomy" id="1227498"/>
    <lineage>
        <taxon>Archaea</taxon>
        <taxon>Methanobacteriati</taxon>
        <taxon>Methanobacteriota</taxon>
        <taxon>Stenosarchaea group</taxon>
        <taxon>Halobacteria</taxon>
        <taxon>Halobacteriales</taxon>
        <taxon>Natrialbaceae</taxon>
        <taxon>Natronococcus</taxon>
    </lineage>
</organism>
<evidence type="ECO:0000313" key="2">
    <source>
        <dbReference type="Proteomes" id="UP000011531"/>
    </source>
</evidence>
<proteinExistence type="predicted"/>